<reference evidence="1 2" key="1">
    <citation type="submission" date="2007-01" db="EMBL/GenBank/DDBJ databases">
        <authorList>
            <person name="Haygood M."/>
            <person name="Podell S."/>
            <person name="Anderson C."/>
            <person name="Hopkinson B."/>
            <person name="Roe K."/>
            <person name="Barbeau K."/>
            <person name="Gaasterland T."/>
            <person name="Ferriera S."/>
            <person name="Johnson J."/>
            <person name="Kravitz S."/>
            <person name="Beeson K."/>
            <person name="Sutton G."/>
            <person name="Rogers Y.-H."/>
            <person name="Friedman R."/>
            <person name="Frazier M."/>
            <person name="Venter J.C."/>
        </authorList>
    </citation>
    <scope>NUCLEOTIDE SEQUENCE [LARGE SCALE GENOMIC DNA]</scope>
    <source>
        <strain evidence="1 2">ATCC 23134</strain>
    </source>
</reference>
<dbReference type="RefSeq" id="WP_002693124.1">
    <property type="nucleotide sequence ID" value="NZ_AAWS01000002.1"/>
</dbReference>
<dbReference type="OrthoDB" id="714214at2"/>
<dbReference type="AlphaFoldDB" id="A1ZCV2"/>
<evidence type="ECO:0000313" key="1">
    <source>
        <dbReference type="EMBL" id="EAY31491.1"/>
    </source>
</evidence>
<dbReference type="Proteomes" id="UP000004095">
    <property type="component" value="Unassembled WGS sequence"/>
</dbReference>
<proteinExistence type="predicted"/>
<evidence type="ECO:0008006" key="3">
    <source>
        <dbReference type="Google" id="ProtNLM"/>
    </source>
</evidence>
<organism evidence="1 2">
    <name type="scientific">Microscilla marina ATCC 23134</name>
    <dbReference type="NCBI Taxonomy" id="313606"/>
    <lineage>
        <taxon>Bacteria</taxon>
        <taxon>Pseudomonadati</taxon>
        <taxon>Bacteroidota</taxon>
        <taxon>Cytophagia</taxon>
        <taxon>Cytophagales</taxon>
        <taxon>Microscillaceae</taxon>
        <taxon>Microscilla</taxon>
    </lineage>
</organism>
<evidence type="ECO:0000313" key="2">
    <source>
        <dbReference type="Proteomes" id="UP000004095"/>
    </source>
</evidence>
<gene>
    <name evidence="1" type="ORF">M23134_04997</name>
</gene>
<sequence length="200" mass="23374">MAQEYDKIIKENIAAIFPRLSKRYLGIEVAKSEPIKGKLQRTIERETDFLQKVTTTQGEELIVHLEFQTTDHLKMLERMRLYHALISEKYDLPICQFVIYLGQQPSKMRSQLPAAKVFSGYQLIEMQALDYRPLLESDVPEEIILAILGNFENKEARVILVKIIERLQELIGSKTTLQKYIFQLLTFARLKNLLRITNYV</sequence>
<keyword evidence="2" id="KW-1185">Reference proteome</keyword>
<dbReference type="EMBL" id="AAWS01000002">
    <property type="protein sequence ID" value="EAY31491.1"/>
    <property type="molecule type" value="Genomic_DNA"/>
</dbReference>
<protein>
    <recommendedName>
        <fullName evidence="3">Transposase (putative) YhgA-like domain-containing protein</fullName>
    </recommendedName>
</protein>
<name>A1ZCV2_MICM2</name>
<comment type="caution">
    <text evidence="1">The sequence shown here is derived from an EMBL/GenBank/DDBJ whole genome shotgun (WGS) entry which is preliminary data.</text>
</comment>
<accession>A1ZCV2</accession>
<dbReference type="eggNOG" id="COG5464">
    <property type="taxonomic scope" value="Bacteria"/>
</dbReference>